<protein>
    <recommendedName>
        <fullName evidence="4">Ricin B lectin domain-containing protein</fullName>
    </recommendedName>
</protein>
<dbReference type="EMBL" id="CYGV01001415">
    <property type="protein sequence ID" value="CUA74175.1"/>
    <property type="molecule type" value="Genomic_DNA"/>
</dbReference>
<feature type="coiled-coil region" evidence="1">
    <location>
        <begin position="167"/>
        <end position="194"/>
    </location>
</feature>
<dbReference type="Proteomes" id="UP000044841">
    <property type="component" value="Unassembled WGS sequence"/>
</dbReference>
<organism evidence="2 3">
    <name type="scientific">Rhizoctonia solani</name>
    <dbReference type="NCBI Taxonomy" id="456999"/>
    <lineage>
        <taxon>Eukaryota</taxon>
        <taxon>Fungi</taxon>
        <taxon>Dikarya</taxon>
        <taxon>Basidiomycota</taxon>
        <taxon>Agaricomycotina</taxon>
        <taxon>Agaricomycetes</taxon>
        <taxon>Cantharellales</taxon>
        <taxon>Ceratobasidiaceae</taxon>
        <taxon>Rhizoctonia</taxon>
    </lineage>
</organism>
<dbReference type="Gene3D" id="2.80.10.50">
    <property type="match status" value="1"/>
</dbReference>
<evidence type="ECO:0000313" key="2">
    <source>
        <dbReference type="EMBL" id="CUA74175.1"/>
    </source>
</evidence>
<sequence length="260" mass="30485">MSGIEPGTYRIINKRDSKAITIPDNQLGTIMCKPVNRPNQKWFVRRSGNYYQFEDCSYGKYIAPDNTKLGTRINVERHPVEWEILPHHNNEYVIKLVGHDLVLDSHSDEEVHAWQRNETVQQRLWKFEWLSNFSGDSSRNRTDLTSVTKDKLITRLTEQLEQKDIQLAVQDRMIQEHRRDIVQKEQEITRVNGELNRALISLARRNESIGFPENPIDNCAENEIGILREKVDRLESLLNKYTRSRCKWLGEGTNRLNDVS</sequence>
<reference evidence="2 3" key="1">
    <citation type="submission" date="2015-07" db="EMBL/GenBank/DDBJ databases">
        <authorList>
            <person name="Noorani M."/>
        </authorList>
    </citation>
    <scope>NUCLEOTIDE SEQUENCE [LARGE SCALE GENOMIC DNA]</scope>
    <source>
        <strain evidence="2">BBA 69670</strain>
    </source>
</reference>
<evidence type="ECO:0008006" key="4">
    <source>
        <dbReference type="Google" id="ProtNLM"/>
    </source>
</evidence>
<keyword evidence="3" id="KW-1185">Reference proteome</keyword>
<proteinExistence type="predicted"/>
<evidence type="ECO:0000313" key="3">
    <source>
        <dbReference type="Proteomes" id="UP000044841"/>
    </source>
</evidence>
<dbReference type="InterPro" id="IPR035992">
    <property type="entry name" value="Ricin_B-like_lectins"/>
</dbReference>
<keyword evidence="1" id="KW-0175">Coiled coil</keyword>
<dbReference type="AlphaFoldDB" id="A0A0K6G6S3"/>
<dbReference type="SUPFAM" id="SSF50370">
    <property type="entry name" value="Ricin B-like lectins"/>
    <property type="match status" value="1"/>
</dbReference>
<gene>
    <name evidence="2" type="ORF">RSOLAG22IIIB_11009</name>
</gene>
<evidence type="ECO:0000256" key="1">
    <source>
        <dbReference type="SAM" id="Coils"/>
    </source>
</evidence>
<name>A0A0K6G6S3_9AGAM</name>
<accession>A0A0K6G6S3</accession>